<dbReference type="EMBL" id="BART01025120">
    <property type="protein sequence ID" value="GAG96987.1"/>
    <property type="molecule type" value="Genomic_DNA"/>
</dbReference>
<accession>X1CVM3</accession>
<sequence>MYLESKQGQVLFYGLMLGLTILVLALALAQPVKQQIDNARNLTTYDETAGLDCNEVNGTISNYNKAACVVADLTIFHFIGG</sequence>
<reference evidence="1" key="1">
    <citation type="journal article" date="2014" name="Front. Microbiol.">
        <title>High frequency of phylogenetically diverse reductive dehalogenase-homologous genes in deep subseafloor sedimentary metagenomes.</title>
        <authorList>
            <person name="Kawai M."/>
            <person name="Futagami T."/>
            <person name="Toyoda A."/>
            <person name="Takaki Y."/>
            <person name="Nishi S."/>
            <person name="Hori S."/>
            <person name="Arai W."/>
            <person name="Tsubouchi T."/>
            <person name="Morono Y."/>
            <person name="Uchiyama I."/>
            <person name="Ito T."/>
            <person name="Fujiyama A."/>
            <person name="Inagaki F."/>
            <person name="Takami H."/>
        </authorList>
    </citation>
    <scope>NUCLEOTIDE SEQUENCE</scope>
    <source>
        <strain evidence="1">Expedition CK06-06</strain>
    </source>
</reference>
<name>X1CVM3_9ZZZZ</name>
<organism evidence="1">
    <name type="scientific">marine sediment metagenome</name>
    <dbReference type="NCBI Taxonomy" id="412755"/>
    <lineage>
        <taxon>unclassified sequences</taxon>
        <taxon>metagenomes</taxon>
        <taxon>ecological metagenomes</taxon>
    </lineage>
</organism>
<evidence type="ECO:0000313" key="1">
    <source>
        <dbReference type="EMBL" id="GAG96987.1"/>
    </source>
</evidence>
<feature type="non-terminal residue" evidence="1">
    <location>
        <position position="81"/>
    </location>
</feature>
<comment type="caution">
    <text evidence="1">The sequence shown here is derived from an EMBL/GenBank/DDBJ whole genome shotgun (WGS) entry which is preliminary data.</text>
</comment>
<dbReference type="AlphaFoldDB" id="X1CVM3"/>
<protein>
    <submittedName>
        <fullName evidence="1">Uncharacterized protein</fullName>
    </submittedName>
</protein>
<proteinExistence type="predicted"/>
<gene>
    <name evidence="1" type="ORF">S01H4_45166</name>
</gene>